<gene>
    <name evidence="3" type="ORF">N864_14315</name>
</gene>
<feature type="transmembrane region" description="Helical" evidence="1">
    <location>
        <begin position="219"/>
        <end position="240"/>
    </location>
</feature>
<evidence type="ECO:0000313" key="4">
    <source>
        <dbReference type="Proteomes" id="UP000019494"/>
    </source>
</evidence>
<keyword evidence="1" id="KW-0472">Membrane</keyword>
<dbReference type="InterPro" id="IPR003675">
    <property type="entry name" value="Rce1/LyrA-like_dom"/>
</dbReference>
<dbReference type="GO" id="GO:0080120">
    <property type="term" value="P:CAAX-box protein maturation"/>
    <property type="evidence" value="ECO:0007669"/>
    <property type="project" value="UniProtKB-ARBA"/>
</dbReference>
<keyword evidence="1" id="KW-0812">Transmembrane</keyword>
<dbReference type="GO" id="GO:0004175">
    <property type="term" value="F:endopeptidase activity"/>
    <property type="evidence" value="ECO:0007669"/>
    <property type="project" value="UniProtKB-ARBA"/>
</dbReference>
<name>W9GP70_9MICO</name>
<dbReference type="Proteomes" id="UP000019494">
    <property type="component" value="Unassembled WGS sequence"/>
</dbReference>
<dbReference type="AlphaFoldDB" id="W9GP70"/>
<sequence>MISPVTELRRFLEAALVRPVAVDAPRPTPRAVRRRRLVAGVTLLVGGIGLALTLRVRPGDPAFFRLGFALAAVWTVGALLSGPLHLGSGQTRAGRRSRPVVQSLVLAALLLVVFLAGALVVARVPVLRDPVLSLLDHADTGPLPLVVALTVVNGVAEELFFRGALQSALPPHAAIAGTTALYTLATVGSGVPLLVLAALALGLVTALQRRVTGGILGPAITHVTWSTGMLLLLHPILNLAR</sequence>
<dbReference type="Pfam" id="PF02517">
    <property type="entry name" value="Rce1-like"/>
    <property type="match status" value="1"/>
</dbReference>
<evidence type="ECO:0000256" key="1">
    <source>
        <dbReference type="SAM" id="Phobius"/>
    </source>
</evidence>
<feature type="transmembrane region" description="Helical" evidence="1">
    <location>
        <begin position="62"/>
        <end position="80"/>
    </location>
</feature>
<dbReference type="OrthoDB" id="4407663at2"/>
<proteinExistence type="predicted"/>
<feature type="transmembrane region" description="Helical" evidence="1">
    <location>
        <begin position="181"/>
        <end position="207"/>
    </location>
</feature>
<comment type="caution">
    <text evidence="3">The sequence shown here is derived from an EMBL/GenBank/DDBJ whole genome shotgun (WGS) entry which is preliminary data.</text>
</comment>
<feature type="domain" description="CAAX prenyl protease 2/Lysostaphin resistance protein A-like" evidence="2">
    <location>
        <begin position="142"/>
        <end position="226"/>
    </location>
</feature>
<dbReference type="RefSeq" id="WP_034714477.1">
    <property type="nucleotide sequence ID" value="NZ_AWQS01000029.1"/>
</dbReference>
<evidence type="ECO:0000313" key="3">
    <source>
        <dbReference type="EMBL" id="EWT06877.1"/>
    </source>
</evidence>
<feature type="transmembrane region" description="Helical" evidence="1">
    <location>
        <begin position="100"/>
        <end position="122"/>
    </location>
</feature>
<dbReference type="PATRIC" id="fig|584657.3.peg.1153"/>
<keyword evidence="1" id="KW-1133">Transmembrane helix</keyword>
<reference evidence="4" key="1">
    <citation type="submission" date="2013-08" db="EMBL/GenBank/DDBJ databases">
        <title>Intrasporangium oryzae NRRL B-24470.</title>
        <authorList>
            <person name="Liu H."/>
            <person name="Wang G."/>
        </authorList>
    </citation>
    <scope>NUCLEOTIDE SEQUENCE [LARGE SCALE GENOMIC DNA]</scope>
    <source>
        <strain evidence="4">Q5-1</strain>
    </source>
</reference>
<protein>
    <submittedName>
        <fullName evidence="3">Abortive infection protein</fullName>
    </submittedName>
</protein>
<feature type="transmembrane region" description="Helical" evidence="1">
    <location>
        <begin position="37"/>
        <end position="56"/>
    </location>
</feature>
<organism evidence="3 4">
    <name type="scientific">Intrasporangium chromatireducens Q5-1</name>
    <dbReference type="NCBI Taxonomy" id="584657"/>
    <lineage>
        <taxon>Bacteria</taxon>
        <taxon>Bacillati</taxon>
        <taxon>Actinomycetota</taxon>
        <taxon>Actinomycetes</taxon>
        <taxon>Micrococcales</taxon>
        <taxon>Intrasporangiaceae</taxon>
        <taxon>Intrasporangium</taxon>
    </lineage>
</organism>
<dbReference type="EMBL" id="AWQS01000029">
    <property type="protein sequence ID" value="EWT06877.1"/>
    <property type="molecule type" value="Genomic_DNA"/>
</dbReference>
<keyword evidence="4" id="KW-1185">Reference proteome</keyword>
<evidence type="ECO:0000259" key="2">
    <source>
        <dbReference type="Pfam" id="PF02517"/>
    </source>
</evidence>
<accession>W9GP70</accession>